<evidence type="ECO:0000256" key="7">
    <source>
        <dbReference type="ARBA" id="ARBA00022786"/>
    </source>
</evidence>
<dbReference type="PROSITE" id="PS00518">
    <property type="entry name" value="ZF_RING_1"/>
    <property type="match status" value="1"/>
</dbReference>
<dbReference type="AlphaFoldDB" id="G3AP69"/>
<dbReference type="FunCoup" id="G3AP69">
    <property type="interactions" value="616"/>
</dbReference>
<dbReference type="HOGENOM" id="CLU_009823_4_1_1"/>
<protein>
    <recommendedName>
        <fullName evidence="2">RBR-type E3 ubiquitin transferase</fullName>
        <ecNumber evidence="2">2.3.2.31</ecNumber>
    </recommendedName>
</protein>
<dbReference type="SMART" id="SM00647">
    <property type="entry name" value="IBR"/>
    <property type="match status" value="2"/>
</dbReference>
<dbReference type="InterPro" id="IPR017907">
    <property type="entry name" value="Znf_RING_CS"/>
</dbReference>
<dbReference type="InterPro" id="IPR002867">
    <property type="entry name" value="IBR_dom"/>
</dbReference>
<dbReference type="GO" id="GO:0008270">
    <property type="term" value="F:zinc ion binding"/>
    <property type="evidence" value="ECO:0007669"/>
    <property type="project" value="UniProtKB-KW"/>
</dbReference>
<dbReference type="PROSITE" id="PS51873">
    <property type="entry name" value="TRIAD"/>
    <property type="match status" value="1"/>
</dbReference>
<evidence type="ECO:0000313" key="12">
    <source>
        <dbReference type="EMBL" id="EGW32640.1"/>
    </source>
</evidence>
<dbReference type="OrthoDB" id="10009520at2759"/>
<accession>G3AP69</accession>
<dbReference type="STRING" id="619300.G3AP69"/>
<dbReference type="eggNOG" id="KOG1815">
    <property type="taxonomic scope" value="Eukaryota"/>
</dbReference>
<dbReference type="InterPro" id="IPR045840">
    <property type="entry name" value="Ariadne"/>
</dbReference>
<proteinExistence type="predicted"/>
<evidence type="ECO:0000313" key="13">
    <source>
        <dbReference type="Proteomes" id="UP000000709"/>
    </source>
</evidence>
<evidence type="ECO:0000256" key="1">
    <source>
        <dbReference type="ARBA" id="ARBA00001798"/>
    </source>
</evidence>
<dbReference type="RefSeq" id="XP_007375916.1">
    <property type="nucleotide sequence ID" value="XM_007375854.1"/>
</dbReference>
<dbReference type="FunFam" id="1.20.120.1750:FF:000002">
    <property type="entry name" value="RBR-type E3 ubiquitin transferase"/>
    <property type="match status" value="1"/>
</dbReference>
<dbReference type="OMA" id="PYAYYMD"/>
<dbReference type="SUPFAM" id="SSF57850">
    <property type="entry name" value="RING/U-box"/>
    <property type="match status" value="2"/>
</dbReference>
<evidence type="ECO:0000259" key="10">
    <source>
        <dbReference type="PROSITE" id="PS50089"/>
    </source>
</evidence>
<dbReference type="Proteomes" id="UP000000709">
    <property type="component" value="Unassembled WGS sequence"/>
</dbReference>
<keyword evidence="5" id="KW-0677">Repeat</keyword>
<dbReference type="GeneID" id="18874011"/>
<evidence type="ECO:0000256" key="3">
    <source>
        <dbReference type="ARBA" id="ARBA00022679"/>
    </source>
</evidence>
<evidence type="ECO:0000256" key="8">
    <source>
        <dbReference type="ARBA" id="ARBA00022833"/>
    </source>
</evidence>
<evidence type="ECO:0000259" key="11">
    <source>
        <dbReference type="PROSITE" id="PS51873"/>
    </source>
</evidence>
<feature type="domain" description="RING-type" evidence="10">
    <location>
        <begin position="147"/>
        <end position="189"/>
    </location>
</feature>
<dbReference type="GO" id="GO:0016567">
    <property type="term" value="P:protein ubiquitination"/>
    <property type="evidence" value="ECO:0007669"/>
    <property type="project" value="InterPro"/>
</dbReference>
<evidence type="ECO:0000256" key="2">
    <source>
        <dbReference type="ARBA" id="ARBA00012251"/>
    </source>
</evidence>
<organism evidence="13">
    <name type="scientific">Spathaspora passalidarum (strain NRRL Y-27907 / 11-Y1)</name>
    <dbReference type="NCBI Taxonomy" id="619300"/>
    <lineage>
        <taxon>Eukaryota</taxon>
        <taxon>Fungi</taxon>
        <taxon>Dikarya</taxon>
        <taxon>Ascomycota</taxon>
        <taxon>Saccharomycotina</taxon>
        <taxon>Pichiomycetes</taxon>
        <taxon>Debaryomycetaceae</taxon>
        <taxon>Spathaspora</taxon>
    </lineage>
</organism>
<dbReference type="PANTHER" id="PTHR11685">
    <property type="entry name" value="RBR FAMILY RING FINGER AND IBR DOMAIN-CONTAINING"/>
    <property type="match status" value="1"/>
</dbReference>
<evidence type="ECO:0000256" key="9">
    <source>
        <dbReference type="PROSITE-ProRule" id="PRU00175"/>
    </source>
</evidence>
<dbReference type="InterPro" id="IPR031127">
    <property type="entry name" value="E3_UB_ligase_RBR"/>
</dbReference>
<dbReference type="Pfam" id="PF22191">
    <property type="entry name" value="IBR_1"/>
    <property type="match status" value="1"/>
</dbReference>
<dbReference type="Pfam" id="PF19422">
    <property type="entry name" value="Ariadne"/>
    <property type="match status" value="1"/>
</dbReference>
<dbReference type="EMBL" id="GL996502">
    <property type="protein sequence ID" value="EGW32640.1"/>
    <property type="molecule type" value="Genomic_DNA"/>
</dbReference>
<comment type="catalytic activity">
    <reaction evidence="1">
        <text>[E2 ubiquitin-conjugating enzyme]-S-ubiquitinyl-L-cysteine + [acceptor protein]-L-lysine = [E2 ubiquitin-conjugating enzyme]-L-cysteine + [acceptor protein]-N(6)-ubiquitinyl-L-lysine.</text>
        <dbReference type="EC" id="2.3.2.31"/>
    </reaction>
</comment>
<dbReference type="InterPro" id="IPR013083">
    <property type="entry name" value="Znf_RING/FYVE/PHD"/>
</dbReference>
<sequence length="557" mass="64385">MSDDDSDIFFEYEYDQEDDLDESSFCFSSDGEDDVMFDVDGENSDTPQTKISDTLANVGANGTLYYPWNVEQFIENKLLAKLDKLANGTLTACSIDELLIMLQVKGWQEDEVLNDYFDNRDKLYEACGLPVGVPMRNTLKKIKNYSCFVCCEDYSETYVYSLTCGHTYCINCYYSYISNELANGGPITCIEPDCKYTIPYRDVTDIFDIVNKTNHGGVTTIKSMVENPLLVANTKAMINSKRKYKWCPATDCNGFAELVGNVNDSVESLSSAKESVDISKVPIVTCSENHEFCFDCNYENHLPCPCWIVKKWIKKCNDDSETANWIDANTHGCPQCQSAIEKNGGCNHMTCKKCKFEFCWICFEDWKKHRNDYYSCNKYRNERQEDEQRKNRSKQSLERYLHFYKRFAIHENSMKGDLKTMAQIDTYTRLYMEDLRDQGKKNLSWNDIQFLPTAMRALQNGRKALKWTYCFAYYLGKSNFATIFEGNQDFLNKTVEDLSEVFEQIMSKKNPDKVGMILKNKTKLRNLSELVNSRKNMLINGARANLDDGLLWFDNEI</sequence>
<dbReference type="GO" id="GO:0061630">
    <property type="term" value="F:ubiquitin protein ligase activity"/>
    <property type="evidence" value="ECO:0007669"/>
    <property type="project" value="UniProtKB-EC"/>
</dbReference>
<keyword evidence="8" id="KW-0862">Zinc</keyword>
<gene>
    <name evidence="12" type="ORF">SPAPADRAFT_61700</name>
</gene>
<dbReference type="InterPro" id="IPR044066">
    <property type="entry name" value="TRIAD_supradom"/>
</dbReference>
<dbReference type="PROSITE" id="PS50089">
    <property type="entry name" value="ZF_RING_2"/>
    <property type="match status" value="1"/>
</dbReference>
<keyword evidence="6 9" id="KW-0863">Zinc-finger</keyword>
<keyword evidence="13" id="KW-1185">Reference proteome</keyword>
<dbReference type="EC" id="2.3.2.31" evidence="2"/>
<reference evidence="12 13" key="1">
    <citation type="journal article" date="2011" name="Proc. Natl. Acad. Sci. U.S.A.">
        <title>Comparative genomics of xylose-fermenting fungi for enhanced biofuel production.</title>
        <authorList>
            <person name="Wohlbach D.J."/>
            <person name="Kuo A."/>
            <person name="Sato T.K."/>
            <person name="Potts K.M."/>
            <person name="Salamov A.A."/>
            <person name="LaButti K.M."/>
            <person name="Sun H."/>
            <person name="Clum A."/>
            <person name="Pangilinan J.L."/>
            <person name="Lindquist E.A."/>
            <person name="Lucas S."/>
            <person name="Lapidus A."/>
            <person name="Jin M."/>
            <person name="Gunawan C."/>
            <person name="Balan V."/>
            <person name="Dale B.E."/>
            <person name="Jeffries T.W."/>
            <person name="Zinkel R."/>
            <person name="Barry K.W."/>
            <person name="Grigoriev I.V."/>
            <person name="Gasch A.P."/>
        </authorList>
    </citation>
    <scope>NUCLEOTIDE SEQUENCE [LARGE SCALE GENOMIC DNA]</scope>
    <source>
        <strain evidence="13">NRRL Y-27907 / 11-Y1</strain>
    </source>
</reference>
<dbReference type="Gene3D" id="3.30.40.10">
    <property type="entry name" value="Zinc/RING finger domain, C3HC4 (zinc finger)"/>
    <property type="match status" value="1"/>
</dbReference>
<evidence type="ECO:0000256" key="6">
    <source>
        <dbReference type="ARBA" id="ARBA00022771"/>
    </source>
</evidence>
<dbReference type="InterPro" id="IPR001841">
    <property type="entry name" value="Znf_RING"/>
</dbReference>
<keyword evidence="4" id="KW-0479">Metal-binding</keyword>
<dbReference type="KEGG" id="spaa:SPAPADRAFT_61700"/>
<dbReference type="Gene3D" id="1.20.120.1750">
    <property type="match status" value="1"/>
</dbReference>
<dbReference type="InParanoid" id="G3AP69"/>
<keyword evidence="3" id="KW-0808">Transferase</keyword>
<keyword evidence="7" id="KW-0833">Ubl conjugation pathway</keyword>
<name>G3AP69_SPAPN</name>
<feature type="domain" description="RING-type" evidence="11">
    <location>
        <begin position="143"/>
        <end position="380"/>
    </location>
</feature>
<evidence type="ECO:0000256" key="4">
    <source>
        <dbReference type="ARBA" id="ARBA00022723"/>
    </source>
</evidence>
<evidence type="ECO:0000256" key="5">
    <source>
        <dbReference type="ARBA" id="ARBA00022737"/>
    </source>
</evidence>
<dbReference type="Pfam" id="PF01485">
    <property type="entry name" value="IBR"/>
    <property type="match status" value="1"/>
</dbReference>